<protein>
    <recommendedName>
        <fullName evidence="19">Bifunctional NAD(P)H-hydrate repair enzyme</fullName>
    </recommendedName>
    <alternativeName>
        <fullName evidence="19">Nicotinamide nucleotide repair protein</fullName>
    </alternativeName>
    <domain>
        <recommendedName>
            <fullName evidence="19">ADP-dependent (S)-NAD(P)H-hydrate dehydratase</fullName>
            <ecNumber evidence="19">4.2.1.136</ecNumber>
        </recommendedName>
        <alternativeName>
            <fullName evidence="19">ADP-dependent NAD(P)HX dehydratase</fullName>
        </alternativeName>
    </domain>
    <domain>
        <recommendedName>
            <fullName evidence="19">NAD(P)H-hydrate epimerase</fullName>
            <ecNumber evidence="19">5.1.99.6</ecNumber>
        </recommendedName>
    </domain>
</protein>
<dbReference type="InterPro" id="IPR029056">
    <property type="entry name" value="Ribokinase-like"/>
</dbReference>
<evidence type="ECO:0000256" key="6">
    <source>
        <dbReference type="ARBA" id="ARBA00022741"/>
    </source>
</evidence>
<dbReference type="GO" id="GO:0046496">
    <property type="term" value="P:nicotinamide nucleotide metabolic process"/>
    <property type="evidence" value="ECO:0007669"/>
    <property type="project" value="UniProtKB-UniRule"/>
</dbReference>
<comment type="caution">
    <text evidence="18">Lacks conserved residue(s) required for the propagation of feature annotation.</text>
</comment>
<keyword evidence="23" id="KW-1185">Reference proteome</keyword>
<evidence type="ECO:0000256" key="14">
    <source>
        <dbReference type="ARBA" id="ARBA00025153"/>
    </source>
</evidence>
<dbReference type="PANTHER" id="PTHR12592:SF0">
    <property type="entry name" value="ATP-DEPENDENT (S)-NAD(P)H-HYDRATE DEHYDRATASE"/>
    <property type="match status" value="1"/>
</dbReference>
<feature type="binding site" evidence="18">
    <location>
        <position position="128"/>
    </location>
    <ligand>
        <name>K(+)</name>
        <dbReference type="ChEBI" id="CHEBI:29103"/>
    </ligand>
</feature>
<evidence type="ECO:0000256" key="10">
    <source>
        <dbReference type="ARBA" id="ARBA00023027"/>
    </source>
</evidence>
<evidence type="ECO:0000256" key="1">
    <source>
        <dbReference type="ARBA" id="ARBA00000013"/>
    </source>
</evidence>
<dbReference type="NCBIfam" id="TIGR00197">
    <property type="entry name" value="yjeF_nterm"/>
    <property type="match status" value="1"/>
</dbReference>
<feature type="binding site" evidence="17">
    <location>
        <position position="261"/>
    </location>
    <ligand>
        <name>(6S)-NADPHX</name>
        <dbReference type="ChEBI" id="CHEBI:64076"/>
    </ligand>
</feature>
<dbReference type="Gene3D" id="3.40.50.10260">
    <property type="entry name" value="YjeF N-terminal domain"/>
    <property type="match status" value="1"/>
</dbReference>
<evidence type="ECO:0000259" key="20">
    <source>
        <dbReference type="PROSITE" id="PS51383"/>
    </source>
</evidence>
<keyword evidence="8 17" id="KW-0521">NADP</keyword>
<feature type="binding site" evidence="17">
    <location>
        <begin position="405"/>
        <end position="409"/>
    </location>
    <ligand>
        <name>AMP</name>
        <dbReference type="ChEBI" id="CHEBI:456215"/>
    </ligand>
</feature>
<feature type="domain" description="YjeF N-terminal" evidence="21">
    <location>
        <begin position="15"/>
        <end position="217"/>
    </location>
</feature>
<dbReference type="InterPro" id="IPR000631">
    <property type="entry name" value="CARKD"/>
</dbReference>
<comment type="function">
    <text evidence="18">Catalyzes the epimerization of the S- and R-forms of NAD(P)HX, a damaged form of NAD(P)H that is a result of enzymatic or heat-dependent hydration. This is a prerequisite for the S-specific NAD(P)H-hydrate dehydratase to allow the repair of both epimers of NAD(P)HX.</text>
</comment>
<dbReference type="InterPro" id="IPR004443">
    <property type="entry name" value="YjeF_N_dom"/>
</dbReference>
<evidence type="ECO:0000259" key="21">
    <source>
        <dbReference type="PROSITE" id="PS51385"/>
    </source>
</evidence>
<dbReference type="HAMAP" id="MF_01965">
    <property type="entry name" value="NADHX_dehydratase"/>
    <property type="match status" value="1"/>
</dbReference>
<evidence type="ECO:0000256" key="2">
    <source>
        <dbReference type="ARBA" id="ARBA00000909"/>
    </source>
</evidence>
<keyword evidence="10 17" id="KW-0520">NAD</keyword>
<dbReference type="Pfam" id="PF03853">
    <property type="entry name" value="YjeF_N"/>
    <property type="match status" value="1"/>
</dbReference>
<dbReference type="SUPFAM" id="SSF64153">
    <property type="entry name" value="YjeF N-terminal domain-like"/>
    <property type="match status" value="1"/>
</dbReference>
<comment type="catalytic activity">
    <reaction evidence="1 18 19">
        <text>(6R)-NADHX = (6S)-NADHX</text>
        <dbReference type="Rhea" id="RHEA:32215"/>
        <dbReference type="ChEBI" id="CHEBI:64074"/>
        <dbReference type="ChEBI" id="CHEBI:64075"/>
        <dbReference type="EC" id="5.1.99.6"/>
    </reaction>
</comment>
<keyword evidence="11 18" id="KW-0413">Isomerase</keyword>
<dbReference type="CDD" id="cd01171">
    <property type="entry name" value="YXKO-related"/>
    <property type="match status" value="1"/>
</dbReference>
<feature type="binding site" evidence="18">
    <location>
        <begin position="63"/>
        <end position="67"/>
    </location>
    <ligand>
        <name>(6S)-NADPHX</name>
        <dbReference type="ChEBI" id="CHEBI:64076"/>
    </ligand>
</feature>
<comment type="function">
    <text evidence="17">Catalyzes the dehydration of the S-form of NAD(P)HX at the expense of ADP, which is converted to AMP. Together with NAD(P)HX epimerase, which catalyzes the epimerization of the S- and R-forms, the enzyme allows the repair of both epimers of NAD(P)HX, a damaged form of NAD(P)H that is a result of enzymatic or heat-dependent hydration.</text>
</comment>
<organism evidence="22 23">
    <name type="scientific">Montanilutibacter psychrotolerans</name>
    <dbReference type="NCBI Taxonomy" id="1327343"/>
    <lineage>
        <taxon>Bacteria</taxon>
        <taxon>Pseudomonadati</taxon>
        <taxon>Pseudomonadota</taxon>
        <taxon>Gammaproteobacteria</taxon>
        <taxon>Lysobacterales</taxon>
        <taxon>Lysobacteraceae</taxon>
        <taxon>Montanilutibacter</taxon>
    </lineage>
</organism>
<feature type="binding site" evidence="18">
    <location>
        <begin position="132"/>
        <end position="138"/>
    </location>
    <ligand>
        <name>(6S)-NADPHX</name>
        <dbReference type="ChEBI" id="CHEBI:64076"/>
    </ligand>
</feature>
<keyword evidence="7 17" id="KW-0067">ATP-binding</keyword>
<evidence type="ECO:0000256" key="12">
    <source>
        <dbReference type="ARBA" id="ARBA00023239"/>
    </source>
</evidence>
<feature type="binding site" evidence="17">
    <location>
        <position position="368"/>
    </location>
    <ligand>
        <name>(6S)-NADPHX</name>
        <dbReference type="ChEBI" id="CHEBI:64076"/>
    </ligand>
</feature>
<feature type="binding site" evidence="17">
    <location>
        <position position="435"/>
    </location>
    <ligand>
        <name>(6S)-NADPHX</name>
        <dbReference type="ChEBI" id="CHEBI:64076"/>
    </ligand>
</feature>
<evidence type="ECO:0000256" key="5">
    <source>
        <dbReference type="ARBA" id="ARBA00022723"/>
    </source>
</evidence>
<dbReference type="RefSeq" id="WP_123086934.1">
    <property type="nucleotide sequence ID" value="NZ_RIBS01000002.1"/>
</dbReference>
<dbReference type="Proteomes" id="UP000267049">
    <property type="component" value="Unassembled WGS sequence"/>
</dbReference>
<evidence type="ECO:0000256" key="8">
    <source>
        <dbReference type="ARBA" id="ARBA00022857"/>
    </source>
</evidence>
<feature type="binding site" evidence="17">
    <location>
        <position position="322"/>
    </location>
    <ligand>
        <name>(6S)-NADPHX</name>
        <dbReference type="ChEBI" id="CHEBI:64076"/>
    </ligand>
</feature>
<dbReference type="PIRSF" id="PIRSF017184">
    <property type="entry name" value="Nnr"/>
    <property type="match status" value="1"/>
</dbReference>
<comment type="caution">
    <text evidence="22">The sequence shown here is derived from an EMBL/GenBank/DDBJ whole genome shotgun (WGS) entry which is preliminary data.</text>
</comment>
<dbReference type="EC" id="4.2.1.136" evidence="19"/>
<dbReference type="NCBIfam" id="TIGR00196">
    <property type="entry name" value="yjeF_cterm"/>
    <property type="match status" value="1"/>
</dbReference>
<dbReference type="InterPro" id="IPR030677">
    <property type="entry name" value="Nnr"/>
</dbReference>
<dbReference type="PROSITE" id="PS01050">
    <property type="entry name" value="YJEF_C_2"/>
    <property type="match status" value="1"/>
</dbReference>
<dbReference type="InterPro" id="IPR036652">
    <property type="entry name" value="YjeF_N_dom_sf"/>
</dbReference>
<keyword evidence="12 17" id="KW-0456">Lyase</keyword>
<evidence type="ECO:0000256" key="19">
    <source>
        <dbReference type="PIRNR" id="PIRNR017184"/>
    </source>
</evidence>
<comment type="similarity">
    <text evidence="18">Belongs to the NnrE/AIBP family.</text>
</comment>
<sequence length="499" mass="50403">MPPTSTIPLLRSGQVRRIEGAAARLHGAGPAELMQRAGLAAWRLLLERWPRAFCIGVVCGPGNNGGDGYVLARLALTSGRPVRVLVLPDGAPRSALCRDVAAQYAASGGDVQIYDTGDDLPDVDIWVDALFGIGLTRDPDATTTALIHAINADGVPVLSLDVPSGVDADSGRAASAFSAEVTLTFIAAKPGLLTGAGRVQAGSVIVADLGLPPSLIASEGASTALLRGALAQWLPRRERGAHKGHNGHVLCVGGDTGFGGAIVLCAEAALRCGAGLVSVATRAVHIAPLLARRPECMATAVDNAAQLLPMIERASVIAIGPGLGQGEWGEGLLDLVLASGKPLVLDADALNALARRPRKLVDAVLSPHPGEAARLLGVTVAAVEADRFAAAAQLAERYACVVVLKGAGTVVAAPGATARVIDAGNPGMAVGGMGDVLTGAIAALRAQGLAVFDAASCAALLHAAAGDMAAGDGGERGLLPGDLMPYLRRLANPDTTDDS</sequence>
<feature type="domain" description="YjeF C-terminal" evidence="20">
    <location>
        <begin position="226"/>
        <end position="494"/>
    </location>
</feature>
<comment type="catalytic activity">
    <reaction evidence="15 17 19">
        <text>(6S)-NADHX + ADP = AMP + phosphate + NADH + H(+)</text>
        <dbReference type="Rhea" id="RHEA:32223"/>
        <dbReference type="ChEBI" id="CHEBI:15378"/>
        <dbReference type="ChEBI" id="CHEBI:43474"/>
        <dbReference type="ChEBI" id="CHEBI:57945"/>
        <dbReference type="ChEBI" id="CHEBI:64074"/>
        <dbReference type="ChEBI" id="CHEBI:456215"/>
        <dbReference type="ChEBI" id="CHEBI:456216"/>
        <dbReference type="EC" id="4.2.1.136"/>
    </reaction>
</comment>
<reference evidence="22 23" key="1">
    <citation type="submission" date="2018-11" db="EMBL/GenBank/DDBJ databases">
        <title>Lysobacter cryohumiis sp. nov., isolated from soil in the Tianshan Mountains, Xinjiang, China.</title>
        <authorList>
            <person name="Luo Y."/>
            <person name="Sheng H."/>
        </authorList>
    </citation>
    <scope>NUCLEOTIDE SEQUENCE [LARGE SCALE GENOMIC DNA]</scope>
    <source>
        <strain evidence="22 23">ZS60</strain>
    </source>
</reference>
<evidence type="ECO:0000256" key="16">
    <source>
        <dbReference type="ARBA" id="ARBA00049209"/>
    </source>
</evidence>
<evidence type="ECO:0000256" key="18">
    <source>
        <dbReference type="HAMAP-Rule" id="MF_01966"/>
    </source>
</evidence>
<comment type="cofactor">
    <cofactor evidence="17">
        <name>Mg(2+)</name>
        <dbReference type="ChEBI" id="CHEBI:18420"/>
    </cofactor>
</comment>
<feature type="binding site" evidence="18">
    <location>
        <position position="161"/>
    </location>
    <ligand>
        <name>(6S)-NADPHX</name>
        <dbReference type="ChEBI" id="CHEBI:64076"/>
    </ligand>
</feature>
<evidence type="ECO:0000256" key="15">
    <source>
        <dbReference type="ARBA" id="ARBA00048238"/>
    </source>
</evidence>
<dbReference type="PROSITE" id="PS51383">
    <property type="entry name" value="YJEF_C_3"/>
    <property type="match status" value="1"/>
</dbReference>
<keyword evidence="13" id="KW-0511">Multifunctional enzyme</keyword>
<dbReference type="GO" id="GO:0052856">
    <property type="term" value="F:NAD(P)HX epimerase activity"/>
    <property type="evidence" value="ECO:0007669"/>
    <property type="project" value="UniProtKB-UniRule"/>
</dbReference>
<evidence type="ECO:0000256" key="11">
    <source>
        <dbReference type="ARBA" id="ARBA00023235"/>
    </source>
</evidence>
<keyword evidence="9 18" id="KW-0630">Potassium</keyword>
<keyword evidence="6 17" id="KW-0547">Nucleotide-binding</keyword>
<dbReference type="InterPro" id="IPR017953">
    <property type="entry name" value="Carbohydrate_kinase_pred_CS"/>
</dbReference>
<evidence type="ECO:0000256" key="13">
    <source>
        <dbReference type="ARBA" id="ARBA00023268"/>
    </source>
</evidence>
<comment type="catalytic activity">
    <reaction evidence="16 17 19">
        <text>(6S)-NADPHX + ADP = AMP + phosphate + NADPH + H(+)</text>
        <dbReference type="Rhea" id="RHEA:32235"/>
        <dbReference type="ChEBI" id="CHEBI:15378"/>
        <dbReference type="ChEBI" id="CHEBI:43474"/>
        <dbReference type="ChEBI" id="CHEBI:57783"/>
        <dbReference type="ChEBI" id="CHEBI:64076"/>
        <dbReference type="ChEBI" id="CHEBI:456215"/>
        <dbReference type="ChEBI" id="CHEBI:456216"/>
        <dbReference type="EC" id="4.2.1.136"/>
    </reaction>
</comment>
<evidence type="ECO:0000256" key="7">
    <source>
        <dbReference type="ARBA" id="ARBA00022840"/>
    </source>
</evidence>
<evidence type="ECO:0000313" key="23">
    <source>
        <dbReference type="Proteomes" id="UP000267049"/>
    </source>
</evidence>
<comment type="similarity">
    <text evidence="4 19">In the C-terminal section; belongs to the NnrD/CARKD family.</text>
</comment>
<dbReference type="EC" id="5.1.99.6" evidence="19"/>
<evidence type="ECO:0000256" key="3">
    <source>
        <dbReference type="ARBA" id="ARBA00006001"/>
    </source>
</evidence>
<comment type="similarity">
    <text evidence="3 19">In the N-terminal section; belongs to the NnrE/AIBP family.</text>
</comment>
<dbReference type="GO" id="GO:0110051">
    <property type="term" value="P:metabolite repair"/>
    <property type="evidence" value="ECO:0007669"/>
    <property type="project" value="TreeGrafter"/>
</dbReference>
<evidence type="ECO:0000313" key="22">
    <source>
        <dbReference type="EMBL" id="RNF85148.1"/>
    </source>
</evidence>
<comment type="cofactor">
    <cofactor evidence="18 19">
        <name>K(+)</name>
        <dbReference type="ChEBI" id="CHEBI:29103"/>
    </cofactor>
    <text evidence="18 19">Binds 1 potassium ion per subunit.</text>
</comment>
<comment type="function">
    <text evidence="14 19">Bifunctional enzyme that catalyzes the epimerization of the S- and R-forms of NAD(P)HX and the dehydration of the S-form of NAD(P)HX at the expense of ADP, which is converted to AMP. This allows the repair of both epimers of NAD(P)HX, a damaged form of NAD(P)H that is a result of enzymatic or heat-dependent hydration.</text>
</comment>
<dbReference type="EMBL" id="RIBS01000002">
    <property type="protein sequence ID" value="RNF85148.1"/>
    <property type="molecule type" value="Genomic_DNA"/>
</dbReference>
<evidence type="ECO:0000256" key="9">
    <source>
        <dbReference type="ARBA" id="ARBA00022958"/>
    </source>
</evidence>
<proteinExistence type="inferred from homology"/>
<dbReference type="Gene3D" id="3.40.1190.20">
    <property type="match status" value="1"/>
</dbReference>
<dbReference type="HAMAP" id="MF_01966">
    <property type="entry name" value="NADHX_epimerase"/>
    <property type="match status" value="1"/>
</dbReference>
<gene>
    <name evidence="18" type="primary">nnrE</name>
    <name evidence="17" type="synonym">nnrD</name>
    <name evidence="22" type="ORF">EER27_05060</name>
</gene>
<feature type="binding site" evidence="17">
    <location>
        <position position="434"/>
    </location>
    <ligand>
        <name>AMP</name>
        <dbReference type="ChEBI" id="CHEBI:456215"/>
    </ligand>
</feature>
<keyword evidence="5 18" id="KW-0479">Metal-binding</keyword>
<dbReference type="GO" id="GO:0046872">
    <property type="term" value="F:metal ion binding"/>
    <property type="evidence" value="ECO:0007669"/>
    <property type="project" value="UniProtKB-UniRule"/>
</dbReference>
<feature type="binding site" evidence="18">
    <location>
        <position position="164"/>
    </location>
    <ligand>
        <name>K(+)</name>
        <dbReference type="ChEBI" id="CHEBI:29103"/>
    </ligand>
</feature>
<comment type="catalytic activity">
    <reaction evidence="2 18 19">
        <text>(6R)-NADPHX = (6S)-NADPHX</text>
        <dbReference type="Rhea" id="RHEA:32227"/>
        <dbReference type="ChEBI" id="CHEBI:64076"/>
        <dbReference type="ChEBI" id="CHEBI:64077"/>
        <dbReference type="EC" id="5.1.99.6"/>
    </reaction>
</comment>
<dbReference type="PANTHER" id="PTHR12592">
    <property type="entry name" value="ATP-DEPENDENT (S)-NAD(P)H-HYDRATE DEHYDRATASE FAMILY MEMBER"/>
    <property type="match status" value="1"/>
</dbReference>
<dbReference type="SUPFAM" id="SSF53613">
    <property type="entry name" value="Ribokinase-like"/>
    <property type="match status" value="1"/>
</dbReference>
<evidence type="ECO:0000256" key="17">
    <source>
        <dbReference type="HAMAP-Rule" id="MF_01965"/>
    </source>
</evidence>
<comment type="similarity">
    <text evidence="17">Belongs to the NnrD/CARKD family.</text>
</comment>
<dbReference type="GO" id="GO:0052855">
    <property type="term" value="F:ADP-dependent NAD(P)H-hydrate dehydratase activity"/>
    <property type="evidence" value="ECO:0007669"/>
    <property type="project" value="UniProtKB-UniRule"/>
</dbReference>
<dbReference type="PROSITE" id="PS51385">
    <property type="entry name" value="YJEF_N"/>
    <property type="match status" value="1"/>
</dbReference>
<comment type="subunit">
    <text evidence="17">Homotetramer.</text>
</comment>
<dbReference type="OrthoDB" id="9806925at2"/>
<dbReference type="GO" id="GO:0005524">
    <property type="term" value="F:ATP binding"/>
    <property type="evidence" value="ECO:0007669"/>
    <property type="project" value="UniProtKB-UniRule"/>
</dbReference>
<name>A0A3M8SUY0_9GAMM</name>
<accession>A0A3M8SUY0</accession>
<evidence type="ECO:0000256" key="4">
    <source>
        <dbReference type="ARBA" id="ARBA00009524"/>
    </source>
</evidence>
<feature type="binding site" evidence="18">
    <location>
        <position position="64"/>
    </location>
    <ligand>
        <name>K(+)</name>
        <dbReference type="ChEBI" id="CHEBI:29103"/>
    </ligand>
</feature>
<dbReference type="Pfam" id="PF01256">
    <property type="entry name" value="Carb_kinase"/>
    <property type="match status" value="1"/>
</dbReference>
<dbReference type="AlphaFoldDB" id="A0A3M8SUY0"/>